<keyword evidence="3" id="KW-0732">Signal</keyword>
<dbReference type="Proteomes" id="UP000601223">
    <property type="component" value="Unassembled WGS sequence"/>
</dbReference>
<dbReference type="GO" id="GO:0008482">
    <property type="term" value="F:sulfite oxidase activity"/>
    <property type="evidence" value="ECO:0007669"/>
    <property type="project" value="TreeGrafter"/>
</dbReference>
<feature type="transmembrane region" description="Helical" evidence="2">
    <location>
        <begin position="92"/>
        <end position="110"/>
    </location>
</feature>
<dbReference type="SUPFAM" id="SSF56524">
    <property type="entry name" value="Oxidoreductase molybdopterin-binding domain"/>
    <property type="match status" value="1"/>
</dbReference>
<evidence type="ECO:0000256" key="1">
    <source>
        <dbReference type="SAM" id="MobiDB-lite"/>
    </source>
</evidence>
<dbReference type="GO" id="GO:0006790">
    <property type="term" value="P:sulfur compound metabolic process"/>
    <property type="evidence" value="ECO:0007669"/>
    <property type="project" value="TreeGrafter"/>
</dbReference>
<evidence type="ECO:0000313" key="6">
    <source>
        <dbReference type="Proteomes" id="UP000601223"/>
    </source>
</evidence>
<dbReference type="Gene3D" id="2.60.40.650">
    <property type="match status" value="1"/>
</dbReference>
<dbReference type="RefSeq" id="WP_203749379.1">
    <property type="nucleotide sequence ID" value="NZ_BONF01000026.1"/>
</dbReference>
<accession>A0A8J3NJI5</accession>
<feature type="transmembrane region" description="Helical" evidence="2">
    <location>
        <begin position="66"/>
        <end position="85"/>
    </location>
</feature>
<evidence type="ECO:0000256" key="2">
    <source>
        <dbReference type="SAM" id="Phobius"/>
    </source>
</evidence>
<dbReference type="InterPro" id="IPR036374">
    <property type="entry name" value="OxRdtase_Mopterin-bd_sf"/>
</dbReference>
<keyword evidence="2" id="KW-1133">Transmembrane helix</keyword>
<dbReference type="Pfam" id="PF00174">
    <property type="entry name" value="Oxidored_molyb"/>
    <property type="match status" value="1"/>
</dbReference>
<keyword evidence="2" id="KW-0472">Membrane</keyword>
<feature type="compositionally biased region" description="Low complexity" evidence="1">
    <location>
        <begin position="144"/>
        <end position="159"/>
    </location>
</feature>
<feature type="signal peptide" evidence="3">
    <location>
        <begin position="1"/>
        <end position="21"/>
    </location>
</feature>
<keyword evidence="2" id="KW-0812">Transmembrane</keyword>
<dbReference type="SUPFAM" id="SSF81296">
    <property type="entry name" value="E set domains"/>
    <property type="match status" value="1"/>
</dbReference>
<feature type="region of interest" description="Disordered" evidence="1">
    <location>
        <begin position="144"/>
        <end position="180"/>
    </location>
</feature>
<dbReference type="Gene3D" id="3.90.420.10">
    <property type="entry name" value="Oxidoreductase, molybdopterin-binding domain"/>
    <property type="match status" value="1"/>
</dbReference>
<feature type="transmembrane region" description="Helical" evidence="2">
    <location>
        <begin position="187"/>
        <end position="208"/>
    </location>
</feature>
<feature type="domain" description="Oxidoreductase molybdopterin-binding" evidence="4">
    <location>
        <begin position="256"/>
        <end position="408"/>
    </location>
</feature>
<dbReference type="EMBL" id="BONF01000026">
    <property type="protein sequence ID" value="GIF83097.1"/>
    <property type="molecule type" value="Genomic_DNA"/>
</dbReference>
<name>A0A8J3NJI5_9ACTN</name>
<protein>
    <submittedName>
        <fullName evidence="5">Oxidoreductase</fullName>
    </submittedName>
</protein>
<sequence length="535" mass="55107">MRRRLSAALTGLLAAAGGVCAAELTASLTRPAASPLVTIGGTVIDATPTPVKEYAVRTFGTYDKPLLITGIVGTLGLLAALVGVLAMRHRTAAVAAIGLAAAAGAAAALTRPDACPLDALPALLAGGVTAALLTWLIMRLPGSAEPAPSSEPVPAGSAGRPDGAMVTSESGQPSGGTPPAVTQRRRFLIAAGTTSLGIVAGAAGTALLRRHGTEAADAARDAVTLPAPADPAPPAQTTPGFYTATKDFYRVDIALTLPRIDPRAWSLTIGGMVDRPARLSFDDLLKLPLIERDVTLNCVSNEVGGPYIGTARWLGVPLAAVLRAAGVQAGADQVVARAADGITIGTPAAAVLDGRDAMLALAMNGQPLPAEHGFPARMLTPGLYGYVGAAKWITSLELTTFAGFDAYWVQRGWAAQAPVKTASRIDRPTPLARLTPGPVAVAGVAWAQRRGISAVQVQVDDAPWRPARLLPTSSTDTWVQWVYDWTATPGNHTLRVRAVDGTGAMQAEHRAAPFPDGATGWHTRLFTVDATRPPS</sequence>
<evidence type="ECO:0000313" key="5">
    <source>
        <dbReference type="EMBL" id="GIF83097.1"/>
    </source>
</evidence>
<dbReference type="PANTHER" id="PTHR19372">
    <property type="entry name" value="SULFITE REDUCTASE"/>
    <property type="match status" value="1"/>
</dbReference>
<dbReference type="InterPro" id="IPR014756">
    <property type="entry name" value="Ig_E-set"/>
</dbReference>
<dbReference type="GO" id="GO:0043546">
    <property type="term" value="F:molybdopterin cofactor binding"/>
    <property type="evidence" value="ECO:0007669"/>
    <property type="project" value="TreeGrafter"/>
</dbReference>
<dbReference type="GO" id="GO:0020037">
    <property type="term" value="F:heme binding"/>
    <property type="evidence" value="ECO:0007669"/>
    <property type="project" value="TreeGrafter"/>
</dbReference>
<evidence type="ECO:0000256" key="3">
    <source>
        <dbReference type="SAM" id="SignalP"/>
    </source>
</evidence>
<feature type="transmembrane region" description="Helical" evidence="2">
    <location>
        <begin position="122"/>
        <end position="140"/>
    </location>
</feature>
<reference evidence="5 6" key="1">
    <citation type="submission" date="2021-01" db="EMBL/GenBank/DDBJ databases">
        <title>Whole genome shotgun sequence of Catellatospora bangladeshensis NBRC 107357.</title>
        <authorList>
            <person name="Komaki H."/>
            <person name="Tamura T."/>
        </authorList>
    </citation>
    <scope>NUCLEOTIDE SEQUENCE [LARGE SCALE GENOMIC DNA]</scope>
    <source>
        <strain evidence="5 6">NBRC 107357</strain>
    </source>
</reference>
<keyword evidence="6" id="KW-1185">Reference proteome</keyword>
<evidence type="ECO:0000259" key="4">
    <source>
        <dbReference type="Pfam" id="PF00174"/>
    </source>
</evidence>
<organism evidence="5 6">
    <name type="scientific">Catellatospora bangladeshensis</name>
    <dbReference type="NCBI Taxonomy" id="310355"/>
    <lineage>
        <taxon>Bacteria</taxon>
        <taxon>Bacillati</taxon>
        <taxon>Actinomycetota</taxon>
        <taxon>Actinomycetes</taxon>
        <taxon>Micromonosporales</taxon>
        <taxon>Micromonosporaceae</taxon>
        <taxon>Catellatospora</taxon>
    </lineage>
</organism>
<comment type="caution">
    <text evidence="5">The sequence shown here is derived from an EMBL/GenBank/DDBJ whole genome shotgun (WGS) entry which is preliminary data.</text>
</comment>
<gene>
    <name evidence="5" type="ORF">Cba03nite_44460</name>
</gene>
<proteinExistence type="predicted"/>
<dbReference type="PANTHER" id="PTHR19372:SF7">
    <property type="entry name" value="SULFITE OXIDASE, MITOCHONDRIAL"/>
    <property type="match status" value="1"/>
</dbReference>
<dbReference type="InterPro" id="IPR000572">
    <property type="entry name" value="OxRdtase_Mopterin-bd_dom"/>
</dbReference>
<feature type="chain" id="PRO_5035277034" evidence="3">
    <location>
        <begin position="22"/>
        <end position="535"/>
    </location>
</feature>
<dbReference type="AlphaFoldDB" id="A0A8J3NJI5"/>